<evidence type="ECO:0000256" key="5">
    <source>
        <dbReference type="ARBA" id="ARBA00022842"/>
    </source>
</evidence>
<dbReference type="GO" id="GO:0046872">
    <property type="term" value="F:metal ion binding"/>
    <property type="evidence" value="ECO:0007669"/>
    <property type="project" value="UniProtKB-UniRule"/>
</dbReference>
<dbReference type="CDD" id="cd09634">
    <property type="entry name" value="Cas1_I-II-III"/>
    <property type="match status" value="1"/>
</dbReference>
<dbReference type="EMBL" id="LPZR01000092">
    <property type="protein sequence ID" value="KYO54291.1"/>
    <property type="molecule type" value="Genomic_DNA"/>
</dbReference>
<comment type="similarity">
    <text evidence="10">Belongs to the CRISPR-associated endonuclease Cas1 family.</text>
</comment>
<comment type="caution">
    <text evidence="10">Lacks conserved residue(s) required for the propagation of feature annotation.</text>
</comment>
<dbReference type="InterPro" id="IPR050646">
    <property type="entry name" value="Cas1"/>
</dbReference>
<dbReference type="Proteomes" id="UP000075787">
    <property type="component" value="Unassembled WGS sequence"/>
</dbReference>
<keyword evidence="7 10" id="KW-0238">DNA-binding</keyword>
<dbReference type="Gene3D" id="1.20.120.920">
    <property type="entry name" value="CRISPR-associated endonuclease Cas1, C-terminal domain"/>
    <property type="match status" value="1"/>
</dbReference>
<evidence type="ECO:0000256" key="4">
    <source>
        <dbReference type="ARBA" id="ARBA00022801"/>
    </source>
</evidence>
<evidence type="ECO:0000256" key="3">
    <source>
        <dbReference type="ARBA" id="ARBA00022759"/>
    </source>
</evidence>
<feature type="binding site" evidence="10">
    <location>
        <position position="489"/>
    </location>
    <ligand>
        <name>Mn(2+)</name>
        <dbReference type="ChEBI" id="CHEBI:29035"/>
    </ligand>
</feature>
<dbReference type="Pfam" id="PF01867">
    <property type="entry name" value="Cas_Cas1"/>
    <property type="match status" value="1"/>
</dbReference>
<dbReference type="GO" id="GO:0016787">
    <property type="term" value="F:hydrolase activity"/>
    <property type="evidence" value="ECO:0007669"/>
    <property type="project" value="UniProtKB-KW"/>
</dbReference>
<dbReference type="AlphaFoldDB" id="A0A162LBV4"/>
<gene>
    <name evidence="10" type="primary">cas1</name>
    <name evidence="11" type="ORF">AUP44_25335</name>
</gene>
<dbReference type="GO" id="GO:0043571">
    <property type="term" value="P:maintenance of CRISPR repeat elements"/>
    <property type="evidence" value="ECO:0007669"/>
    <property type="project" value="UniProtKB-UniRule"/>
</dbReference>
<keyword evidence="2 10" id="KW-0479">Metal-binding</keyword>
<evidence type="ECO:0000256" key="10">
    <source>
        <dbReference type="HAMAP-Rule" id="MF_01470"/>
    </source>
</evidence>
<comment type="caution">
    <text evidence="11">The sequence shown here is derived from an EMBL/GenBank/DDBJ whole genome shotgun (WGS) entry which is preliminary data.</text>
</comment>
<evidence type="ECO:0000256" key="2">
    <source>
        <dbReference type="ARBA" id="ARBA00022723"/>
    </source>
</evidence>
<evidence type="ECO:0000313" key="11">
    <source>
        <dbReference type="EMBL" id="KYO54291.1"/>
    </source>
</evidence>
<comment type="function">
    <text evidence="10">CRISPR (clustered regularly interspaced short palindromic repeat), is an adaptive immune system that provides protection against mobile genetic elements (viruses, transposable elements and conjugative plasmids). CRISPR clusters contain spacers, sequences complementary to antecedent mobile elements, and target invading nucleic acids. CRISPR clusters are transcribed and processed into CRISPR RNA (crRNA). Acts as a dsDNA endonuclease. Involved in the integration of spacer DNA into the CRISPR cassette.</text>
</comment>
<comment type="subunit">
    <text evidence="9 10">Homodimer, forms a heterotetramer with a Cas2 homodimer.</text>
</comment>
<keyword evidence="8 10" id="KW-0464">Manganese</keyword>
<dbReference type="GO" id="GO:0003677">
    <property type="term" value="F:DNA binding"/>
    <property type="evidence" value="ECO:0007669"/>
    <property type="project" value="UniProtKB-KW"/>
</dbReference>
<feature type="binding site" evidence="10">
    <location>
        <position position="504"/>
    </location>
    <ligand>
        <name>Mn(2+)</name>
        <dbReference type="ChEBI" id="CHEBI:29035"/>
    </ligand>
</feature>
<keyword evidence="3 10" id="KW-0255">Endonuclease</keyword>
<dbReference type="HAMAP" id="MF_01470">
    <property type="entry name" value="Cas1"/>
    <property type="match status" value="1"/>
</dbReference>
<protein>
    <recommendedName>
        <fullName evidence="10">CRISPR-associated endonuclease Cas1</fullName>
        <ecNumber evidence="10">3.1.-.-</ecNumber>
    </recommendedName>
</protein>
<evidence type="ECO:0000256" key="8">
    <source>
        <dbReference type="ARBA" id="ARBA00023211"/>
    </source>
</evidence>
<keyword evidence="6 10" id="KW-0051">Antiviral defense</keyword>
<dbReference type="RefSeq" id="WP_062763150.1">
    <property type="nucleotide sequence ID" value="NZ_CP121042.1"/>
</dbReference>
<reference evidence="11 12" key="1">
    <citation type="submission" date="2015-12" db="EMBL/GenBank/DDBJ databases">
        <title>Genome sequence of Tistrella mobilis MCCC 1A02139.</title>
        <authorList>
            <person name="Lu L."/>
            <person name="Lai Q."/>
            <person name="Shao Z."/>
            <person name="Qian P."/>
        </authorList>
    </citation>
    <scope>NUCLEOTIDE SEQUENCE [LARGE SCALE GENOMIC DNA]</scope>
    <source>
        <strain evidence="11 12">MCCC 1A02139</strain>
    </source>
</reference>
<dbReference type="GO" id="GO:0004519">
    <property type="term" value="F:endonuclease activity"/>
    <property type="evidence" value="ECO:0007669"/>
    <property type="project" value="UniProtKB-UniRule"/>
</dbReference>
<dbReference type="PANTHER" id="PTHR34353">
    <property type="entry name" value="CRISPR-ASSOCIATED ENDONUCLEASE CAS1 1"/>
    <property type="match status" value="1"/>
</dbReference>
<evidence type="ECO:0000256" key="1">
    <source>
        <dbReference type="ARBA" id="ARBA00022722"/>
    </source>
</evidence>
<organism evidence="11 12">
    <name type="scientific">Tistrella mobilis</name>
    <dbReference type="NCBI Taxonomy" id="171437"/>
    <lineage>
        <taxon>Bacteria</taxon>
        <taxon>Pseudomonadati</taxon>
        <taxon>Pseudomonadota</taxon>
        <taxon>Alphaproteobacteria</taxon>
        <taxon>Geminicoccales</taxon>
        <taxon>Geminicoccaceae</taxon>
        <taxon>Tistrella</taxon>
    </lineage>
</organism>
<dbReference type="InterPro" id="IPR042206">
    <property type="entry name" value="CRISPR-assoc_Cas1_C"/>
</dbReference>
<dbReference type="NCBIfam" id="TIGR00287">
    <property type="entry name" value="cas1"/>
    <property type="match status" value="1"/>
</dbReference>
<sequence>MFDQLVTPDRLRAAWDLVSRDGLGAGGDGEGVATFQAGLDLRLARLAADLLGGTYRPGPWLIAGGAVVAPVADRVVMTAVATGLPDPSSDGDPAAVMARLAALGQQGAVHLLDGTITHVTDLVPHDLLCERLAALGGDARLVDLFGMWLAVADPEDGLGIPPGLPVSGLLARLHLGAVAARIAAAGVHLVPAAGEILVLATGAAAAEDARGRMLALLADHGLYVDVDLPRMIRLDQAGPRLGRIMARMMAPPRPADPVPGAEGPARPLYLLTPGHRLGIDDRAFTVEAAETGERLDSRPAAAVSRIELAPGVQAAAATLRAALARDIPVALLDGMGGVQAWLAPPPMHQAPRHLAQARHLLDPARRHALARLVVDARLQNMQALLKRLDRRKRLVSVEGAAERLKRIRRKLRVADTVPDLLAVADEAALVYWPALGQLIGHGWTLRRRLRRGATDPVNLVLDWLTALLAREIRTAATRHGLHPGFGACHEVATAEDGLVADLVEVFAAPLVETCTVYLFNNRILQPDDIIRRPLPRIAATDVGRGQDGGWRILPQPGRRVLETWEAQLDRVATGPDGEKASWRALIDGRLASWAAHVEETGVFRPCLIDY</sequence>
<keyword evidence="5 10" id="KW-0460">Magnesium</keyword>
<evidence type="ECO:0000256" key="9">
    <source>
        <dbReference type="ARBA" id="ARBA00038592"/>
    </source>
</evidence>
<proteinExistence type="inferred from homology"/>
<evidence type="ECO:0000313" key="12">
    <source>
        <dbReference type="Proteomes" id="UP000075787"/>
    </source>
</evidence>
<dbReference type="GO" id="GO:0051607">
    <property type="term" value="P:defense response to virus"/>
    <property type="evidence" value="ECO:0007669"/>
    <property type="project" value="UniProtKB-UniRule"/>
</dbReference>
<comment type="cofactor">
    <cofactor evidence="10">
        <name>Mg(2+)</name>
        <dbReference type="ChEBI" id="CHEBI:18420"/>
    </cofactor>
    <cofactor evidence="10">
        <name>Mn(2+)</name>
        <dbReference type="ChEBI" id="CHEBI:29035"/>
    </cofactor>
</comment>
<dbReference type="Gene3D" id="3.100.10.20">
    <property type="entry name" value="CRISPR-associated endonuclease Cas1, N-terminal domain"/>
    <property type="match status" value="1"/>
</dbReference>
<dbReference type="OrthoDB" id="9793236at2"/>
<dbReference type="InterPro" id="IPR002729">
    <property type="entry name" value="CRISPR-assoc_Cas1"/>
</dbReference>
<dbReference type="EC" id="3.1.-.-" evidence="10"/>
<accession>A0A162LBV4</accession>
<dbReference type="InterPro" id="IPR042211">
    <property type="entry name" value="CRISPR-assoc_Cas1_N"/>
</dbReference>
<evidence type="ECO:0000256" key="7">
    <source>
        <dbReference type="ARBA" id="ARBA00023125"/>
    </source>
</evidence>
<dbReference type="PANTHER" id="PTHR34353:SF2">
    <property type="entry name" value="CRISPR-ASSOCIATED ENDONUCLEASE CAS1 1"/>
    <property type="match status" value="1"/>
</dbReference>
<keyword evidence="1 10" id="KW-0540">Nuclease</keyword>
<evidence type="ECO:0000256" key="6">
    <source>
        <dbReference type="ARBA" id="ARBA00023118"/>
    </source>
</evidence>
<keyword evidence="4 10" id="KW-0378">Hydrolase</keyword>
<dbReference type="GeneID" id="97239162"/>
<name>A0A162LBV4_9PROT</name>